<keyword evidence="2" id="KW-1185">Reference proteome</keyword>
<dbReference type="InterPro" id="IPR001360">
    <property type="entry name" value="Glyco_hydro_1"/>
</dbReference>
<sequence>MNYVRTSGEQVEIWGGVECTCRRVGEDYSDQLTRGGHLTRLDDLDRFADLGLRTLRYPILWEHVAPESLDRPDWQWADERLGRLRELEIEPIVGLVHHGSGPRYTALDQPTFAPGLARYARLVAERYPWVQYYTPVNEPLTTARFSGLYGFWYPHGRDDRTFVRVLFNELLATKLAMLAIREVNPQAQLVQTEDLGQAHGTSEMAAQIEFENHRRWLTFDILSGRVTPEHPLWDYLLTNGIEEAELQGFIDQPLPPDVLGINHYITSERHLDERLERYPGLPTTVGLCHDAYIDTEAVRVVGVEVTGLENLLRETWERYDLPLAITEAHLGCTREEQLRWLNQTWAAANRLLAEGIPLRGLTVWSLLGAFDWDSLLTLDVGHYEPGVFDVRSGEPRPTALHHMVHSLIRHGHYAHPVLAGLGWWQRELRFAWPAEAA</sequence>
<dbReference type="SUPFAM" id="SSF51445">
    <property type="entry name" value="(Trans)glycosidases"/>
    <property type="match status" value="1"/>
</dbReference>
<dbReference type="Pfam" id="PF00232">
    <property type="entry name" value="Glyco_hydro_1"/>
    <property type="match status" value="1"/>
</dbReference>
<dbReference type="EMBL" id="JBHUFD010000003">
    <property type="protein sequence ID" value="MFD1872956.1"/>
    <property type="molecule type" value="Genomic_DNA"/>
</dbReference>
<dbReference type="Proteomes" id="UP001597197">
    <property type="component" value="Unassembled WGS sequence"/>
</dbReference>
<dbReference type="RefSeq" id="WP_382313441.1">
    <property type="nucleotide sequence ID" value="NZ_JBHUFD010000003.1"/>
</dbReference>
<reference evidence="2" key="1">
    <citation type="journal article" date="2019" name="Int. J. Syst. Evol. Microbiol.">
        <title>The Global Catalogue of Microorganisms (GCM) 10K type strain sequencing project: providing services to taxonomists for standard genome sequencing and annotation.</title>
        <authorList>
            <consortium name="The Broad Institute Genomics Platform"/>
            <consortium name="The Broad Institute Genome Sequencing Center for Infectious Disease"/>
            <person name="Wu L."/>
            <person name="Ma J."/>
        </authorList>
    </citation>
    <scope>NUCLEOTIDE SEQUENCE [LARGE SCALE GENOMIC DNA]</scope>
    <source>
        <strain evidence="2">CGMCC 1.15795</strain>
    </source>
</reference>
<name>A0ABW4QTP8_9BACT</name>
<accession>A0ABW4QTP8</accession>
<comment type="caution">
    <text evidence="1">The sequence shown here is derived from an EMBL/GenBank/DDBJ whole genome shotgun (WGS) entry which is preliminary data.</text>
</comment>
<evidence type="ECO:0000313" key="2">
    <source>
        <dbReference type="Proteomes" id="UP001597197"/>
    </source>
</evidence>
<dbReference type="Gene3D" id="3.20.20.80">
    <property type="entry name" value="Glycosidases"/>
    <property type="match status" value="1"/>
</dbReference>
<organism evidence="1 2">
    <name type="scientific">Hymenobacter bucti</name>
    <dbReference type="NCBI Taxonomy" id="1844114"/>
    <lineage>
        <taxon>Bacteria</taxon>
        <taxon>Pseudomonadati</taxon>
        <taxon>Bacteroidota</taxon>
        <taxon>Cytophagia</taxon>
        <taxon>Cytophagales</taxon>
        <taxon>Hymenobacteraceae</taxon>
        <taxon>Hymenobacter</taxon>
    </lineage>
</organism>
<evidence type="ECO:0000313" key="1">
    <source>
        <dbReference type="EMBL" id="MFD1872956.1"/>
    </source>
</evidence>
<gene>
    <name evidence="1" type="ORF">ACFSDX_10990</name>
</gene>
<protein>
    <submittedName>
        <fullName evidence="1">Family 1 glycosylhydrolase</fullName>
    </submittedName>
</protein>
<proteinExistence type="predicted"/>
<dbReference type="InterPro" id="IPR017853">
    <property type="entry name" value="GH"/>
</dbReference>